<organism evidence="1 2">
    <name type="scientific">Thiopseudomonas denitrificans</name>
    <dbReference type="NCBI Taxonomy" id="1501432"/>
    <lineage>
        <taxon>Bacteria</taxon>
        <taxon>Pseudomonadati</taxon>
        <taxon>Pseudomonadota</taxon>
        <taxon>Gammaproteobacteria</taxon>
        <taxon>Pseudomonadales</taxon>
        <taxon>Pseudomonadaceae</taxon>
        <taxon>Thiopseudomonas</taxon>
    </lineage>
</organism>
<protein>
    <submittedName>
        <fullName evidence="1">Uncharacterized protein</fullName>
    </submittedName>
</protein>
<dbReference type="EMBL" id="SNYK01000018">
    <property type="protein sequence ID" value="TDQ34644.1"/>
    <property type="molecule type" value="Genomic_DNA"/>
</dbReference>
<dbReference type="RefSeq" id="WP_101496120.1">
    <property type="nucleotide sequence ID" value="NZ_LNJZ01000004.1"/>
</dbReference>
<sequence length="123" mass="13525">MTTTVFSISPFRDVHDIEVTTTKGRRFTIDIYKNNSGFDSEVTVLDRVSSNPGSWLYKTNPASASAQDNFSAAVQLIQDYLAQVDAQDSVKDIHNPCNTPFISDADQNAVLAQKGLNINARVN</sequence>
<name>A0A4R6TUZ2_9GAMM</name>
<evidence type="ECO:0000313" key="2">
    <source>
        <dbReference type="Proteomes" id="UP000294575"/>
    </source>
</evidence>
<dbReference type="OrthoDB" id="9914402at2"/>
<evidence type="ECO:0000313" key="1">
    <source>
        <dbReference type="EMBL" id="TDQ34644.1"/>
    </source>
</evidence>
<proteinExistence type="predicted"/>
<comment type="caution">
    <text evidence="1">The sequence shown here is derived from an EMBL/GenBank/DDBJ whole genome shotgun (WGS) entry which is preliminary data.</text>
</comment>
<gene>
    <name evidence="1" type="ORF">DFQ45_1184</name>
</gene>
<dbReference type="AlphaFoldDB" id="A0A4R6TUZ2"/>
<reference evidence="1 2" key="1">
    <citation type="submission" date="2019-03" db="EMBL/GenBank/DDBJ databases">
        <title>Genomic Encyclopedia of Type Strains, Phase IV (KMG-IV): sequencing the most valuable type-strain genomes for metagenomic binning, comparative biology and taxonomic classification.</title>
        <authorList>
            <person name="Goeker M."/>
        </authorList>
    </citation>
    <scope>NUCLEOTIDE SEQUENCE [LARGE SCALE GENOMIC DNA]</scope>
    <source>
        <strain evidence="1 2">DSM 28679</strain>
    </source>
</reference>
<dbReference type="Proteomes" id="UP000294575">
    <property type="component" value="Unassembled WGS sequence"/>
</dbReference>
<accession>A0A4R6TUZ2</accession>
<keyword evidence="2" id="KW-1185">Reference proteome</keyword>